<name>A0A4Y2EN24_ARAVE</name>
<sequence>MATDSDCTIVNSDAEIDSMSDHESNVFEHKELANPFLVVPNAPMFAEEKNSEGDSKSPKSQEERERVGHIPMARGRETKNCPQRQIKASRKTKRVLLSFSLISGQRLRAFQLQQLPHNY</sequence>
<comment type="caution">
    <text evidence="2">The sequence shown here is derived from an EMBL/GenBank/DDBJ whole genome shotgun (WGS) entry which is preliminary data.</text>
</comment>
<accession>A0A4Y2EN24</accession>
<gene>
    <name evidence="2" type="ORF">AVEN_156919_1</name>
</gene>
<reference evidence="2 3" key="1">
    <citation type="journal article" date="2019" name="Sci. Rep.">
        <title>Orb-weaving spider Araneus ventricosus genome elucidates the spidroin gene catalogue.</title>
        <authorList>
            <person name="Kono N."/>
            <person name="Nakamura H."/>
            <person name="Ohtoshi R."/>
            <person name="Moran D.A.P."/>
            <person name="Shinohara A."/>
            <person name="Yoshida Y."/>
            <person name="Fujiwara M."/>
            <person name="Mori M."/>
            <person name="Tomita M."/>
            <person name="Arakawa K."/>
        </authorList>
    </citation>
    <scope>NUCLEOTIDE SEQUENCE [LARGE SCALE GENOMIC DNA]</scope>
</reference>
<dbReference type="EMBL" id="BGPR01000643">
    <property type="protein sequence ID" value="GBM29739.1"/>
    <property type="molecule type" value="Genomic_DNA"/>
</dbReference>
<organism evidence="2 3">
    <name type="scientific">Araneus ventricosus</name>
    <name type="common">Orbweaver spider</name>
    <name type="synonym">Epeira ventricosa</name>
    <dbReference type="NCBI Taxonomy" id="182803"/>
    <lineage>
        <taxon>Eukaryota</taxon>
        <taxon>Metazoa</taxon>
        <taxon>Ecdysozoa</taxon>
        <taxon>Arthropoda</taxon>
        <taxon>Chelicerata</taxon>
        <taxon>Arachnida</taxon>
        <taxon>Araneae</taxon>
        <taxon>Araneomorphae</taxon>
        <taxon>Entelegynae</taxon>
        <taxon>Araneoidea</taxon>
        <taxon>Araneidae</taxon>
        <taxon>Araneus</taxon>
    </lineage>
</organism>
<evidence type="ECO:0000256" key="1">
    <source>
        <dbReference type="SAM" id="MobiDB-lite"/>
    </source>
</evidence>
<feature type="region of interest" description="Disordered" evidence="1">
    <location>
        <begin position="43"/>
        <end position="89"/>
    </location>
</feature>
<protein>
    <submittedName>
        <fullName evidence="2">Uncharacterized protein</fullName>
    </submittedName>
</protein>
<proteinExistence type="predicted"/>
<keyword evidence="3" id="KW-1185">Reference proteome</keyword>
<evidence type="ECO:0000313" key="2">
    <source>
        <dbReference type="EMBL" id="GBM29739.1"/>
    </source>
</evidence>
<dbReference type="AlphaFoldDB" id="A0A4Y2EN24"/>
<dbReference type="Proteomes" id="UP000499080">
    <property type="component" value="Unassembled WGS sequence"/>
</dbReference>
<feature type="compositionally biased region" description="Basic and acidic residues" evidence="1">
    <location>
        <begin position="46"/>
        <end position="79"/>
    </location>
</feature>
<evidence type="ECO:0000313" key="3">
    <source>
        <dbReference type="Proteomes" id="UP000499080"/>
    </source>
</evidence>